<dbReference type="Pfam" id="PF01756">
    <property type="entry name" value="ACOX"/>
    <property type="match status" value="1"/>
</dbReference>
<dbReference type="Pfam" id="PF22924">
    <property type="entry name" value="ACOX_C_alpha1"/>
    <property type="match status" value="1"/>
</dbReference>
<dbReference type="InterPro" id="IPR037069">
    <property type="entry name" value="AcylCoA_DH/ox_N_sf"/>
</dbReference>
<comment type="similarity">
    <text evidence="3">Belongs to the acyl-CoA oxidase family.</text>
</comment>
<evidence type="ECO:0000256" key="5">
    <source>
        <dbReference type="ARBA" id="ARBA00022630"/>
    </source>
</evidence>
<dbReference type="AlphaFoldDB" id="A0A9X3MYB5"/>
<keyword evidence="8" id="KW-0560">Oxidoreductase</keyword>
<dbReference type="GO" id="GO:0003997">
    <property type="term" value="F:acyl-CoA oxidase activity"/>
    <property type="evidence" value="ECO:0007669"/>
    <property type="project" value="UniProtKB-EC"/>
</dbReference>
<dbReference type="EC" id="1.3.3.6" evidence="4"/>
<sequence length="611" mass="66706">MGTTETLRKLLDGRYPETRDRVRSWLSEPGNAPADDLELEEHRARVLAWAQELSSQGDTAIGYPVEYGGKGSPARSVTAFETLAMGDLSLLVKCGVQFGLFGGAILHLGTGRHHERYLRDVASLELPGCFAMTETGHGSNVQALGTTASYDAATEEFVVHTPHEAARKDYIGNAARDGRMAVVFAQLIAGGEQRGVHALLVPIRDDDGASLPGVRLEDCGPKLGLNGVDNGRIWFDHVRVPRENLLDRYATVAADGTYFSPIENPTKRFFTMLGTLIQGRVSVSGASISAAKVALTLAVRHALVRRQFGPPGEEEALLMDYRTHQRRLLPALATTYALSFAQQRLVDELDVVFTTDADDRLRRQLETLAAGVKSVATWHASDTIQRCREACGGAGYLRASRFAALKADTDVFTTFEGDNTVLLQLAAKNLLTDYKDAFGELDPLGLAQFVAGQAWGVLTERTPLRKLVDGGDLRSRDTQLDLFRWRHEHLLESAARRLKRGLDSGRDPFSVLVDCQDHVLEAARSWVDLVVLESFPIDPAVDALRSLYALHTIEAARGYYLEHGRLSGGRSKEVVKTVNALCAELRPDVGALVDAFGVPENVLTPSEPVTA</sequence>
<keyword evidence="6" id="KW-0274">FAD</keyword>
<evidence type="ECO:0000256" key="3">
    <source>
        <dbReference type="ARBA" id="ARBA00006288"/>
    </source>
</evidence>
<dbReference type="GO" id="GO:0071949">
    <property type="term" value="F:FAD binding"/>
    <property type="evidence" value="ECO:0007669"/>
    <property type="project" value="InterPro"/>
</dbReference>
<comment type="subcellular location">
    <subcellularLocation>
        <location evidence="2">Peroxisome</location>
    </subcellularLocation>
</comment>
<name>A0A9X3MYB5_9ACTN</name>
<dbReference type="FunFam" id="1.20.140.10:FF:000007">
    <property type="entry name" value="Acyl-coenzyme A oxidase"/>
    <property type="match status" value="1"/>
</dbReference>
<dbReference type="InterPro" id="IPR036250">
    <property type="entry name" value="AcylCo_DH-like_C"/>
</dbReference>
<evidence type="ECO:0000256" key="1">
    <source>
        <dbReference type="ARBA" id="ARBA00001974"/>
    </source>
</evidence>
<organism evidence="15 16">
    <name type="scientific">Solirubrobacter ginsenosidimutans</name>
    <dbReference type="NCBI Taxonomy" id="490573"/>
    <lineage>
        <taxon>Bacteria</taxon>
        <taxon>Bacillati</taxon>
        <taxon>Actinomycetota</taxon>
        <taxon>Thermoleophilia</taxon>
        <taxon>Solirubrobacterales</taxon>
        <taxon>Solirubrobacteraceae</taxon>
        <taxon>Solirubrobacter</taxon>
    </lineage>
</organism>
<dbReference type="FunFam" id="1.20.140.10:FF:000010">
    <property type="entry name" value="Acyl-coenzyme A oxidase"/>
    <property type="match status" value="1"/>
</dbReference>
<keyword evidence="9" id="KW-0443">Lipid metabolism</keyword>
<dbReference type="InterPro" id="IPR009100">
    <property type="entry name" value="AcylCoA_DH/oxidase_NM_dom_sf"/>
</dbReference>
<evidence type="ECO:0000259" key="12">
    <source>
        <dbReference type="Pfam" id="PF02770"/>
    </source>
</evidence>
<accession>A0A9X3MYB5</accession>
<dbReference type="InterPro" id="IPR006091">
    <property type="entry name" value="Acyl-CoA_Oxase/DH_mid-dom"/>
</dbReference>
<feature type="domain" description="Acyl-CoA oxidase C-alpha1" evidence="14">
    <location>
        <begin position="274"/>
        <end position="431"/>
    </location>
</feature>
<evidence type="ECO:0000256" key="2">
    <source>
        <dbReference type="ARBA" id="ARBA00004275"/>
    </source>
</evidence>
<gene>
    <name evidence="15" type="ORF">OM076_31250</name>
</gene>
<dbReference type="Gene3D" id="1.20.140.10">
    <property type="entry name" value="Butyryl-CoA Dehydrogenase, subunit A, domain 3"/>
    <property type="match status" value="2"/>
</dbReference>
<dbReference type="GO" id="GO:0033540">
    <property type="term" value="P:fatty acid beta-oxidation using acyl-CoA oxidase"/>
    <property type="evidence" value="ECO:0007669"/>
    <property type="project" value="TreeGrafter"/>
</dbReference>
<dbReference type="InterPro" id="IPR046373">
    <property type="entry name" value="Acyl-CoA_Oxase/DH_mid-dom_sf"/>
</dbReference>
<keyword evidence="7" id="KW-0276">Fatty acid metabolism</keyword>
<keyword evidence="10" id="KW-0576">Peroxisome</keyword>
<dbReference type="PANTHER" id="PTHR10909:SF382">
    <property type="entry name" value="ACYL-COENZYME A OXIDASE"/>
    <property type="match status" value="1"/>
</dbReference>
<evidence type="ECO:0000256" key="6">
    <source>
        <dbReference type="ARBA" id="ARBA00022827"/>
    </source>
</evidence>
<feature type="domain" description="Acyl-CoA oxidase/dehydrogenase middle" evidence="12">
    <location>
        <begin position="129"/>
        <end position="238"/>
    </location>
</feature>
<dbReference type="Gene3D" id="2.40.110.10">
    <property type="entry name" value="Butyryl-CoA Dehydrogenase, subunit A, domain 2"/>
    <property type="match status" value="1"/>
</dbReference>
<dbReference type="SUPFAM" id="SSF47203">
    <property type="entry name" value="Acyl-CoA dehydrogenase C-terminal domain-like"/>
    <property type="match status" value="2"/>
</dbReference>
<dbReference type="EMBL" id="JAPDOD010000037">
    <property type="protein sequence ID" value="MDA0164787.1"/>
    <property type="molecule type" value="Genomic_DNA"/>
</dbReference>
<keyword evidence="16" id="KW-1185">Reference proteome</keyword>
<evidence type="ECO:0000256" key="10">
    <source>
        <dbReference type="ARBA" id="ARBA00023140"/>
    </source>
</evidence>
<keyword evidence="5" id="KW-0285">Flavoprotein</keyword>
<evidence type="ECO:0000256" key="9">
    <source>
        <dbReference type="ARBA" id="ARBA00023098"/>
    </source>
</evidence>
<dbReference type="InterPro" id="IPR012258">
    <property type="entry name" value="Acyl-CoA_oxidase"/>
</dbReference>
<dbReference type="GO" id="GO:0055088">
    <property type="term" value="P:lipid homeostasis"/>
    <property type="evidence" value="ECO:0007669"/>
    <property type="project" value="TreeGrafter"/>
</dbReference>
<dbReference type="InterPro" id="IPR055060">
    <property type="entry name" value="ACOX_C_alpha1"/>
</dbReference>
<comment type="cofactor">
    <cofactor evidence="1">
        <name>FAD</name>
        <dbReference type="ChEBI" id="CHEBI:57692"/>
    </cofactor>
</comment>
<dbReference type="GO" id="GO:0005504">
    <property type="term" value="F:fatty acid binding"/>
    <property type="evidence" value="ECO:0007669"/>
    <property type="project" value="TreeGrafter"/>
</dbReference>
<dbReference type="InterPro" id="IPR002655">
    <property type="entry name" value="Acyl-CoA_oxidase_C"/>
</dbReference>
<protein>
    <recommendedName>
        <fullName evidence="4">acyl-CoA oxidase</fullName>
        <ecNumber evidence="4">1.3.3.6</ecNumber>
    </recommendedName>
</protein>
<dbReference type="InterPro" id="IPR013786">
    <property type="entry name" value="AcylCoA_DH/ox_N"/>
</dbReference>
<evidence type="ECO:0000259" key="13">
    <source>
        <dbReference type="Pfam" id="PF02771"/>
    </source>
</evidence>
<evidence type="ECO:0000313" key="16">
    <source>
        <dbReference type="Proteomes" id="UP001149140"/>
    </source>
</evidence>
<dbReference type="PANTHER" id="PTHR10909">
    <property type="entry name" value="ELECTRON TRANSPORT OXIDOREDUCTASE"/>
    <property type="match status" value="1"/>
</dbReference>
<dbReference type="Pfam" id="PF02771">
    <property type="entry name" value="Acyl-CoA_dh_N"/>
    <property type="match status" value="1"/>
</dbReference>
<evidence type="ECO:0000313" key="15">
    <source>
        <dbReference type="EMBL" id="MDA0164787.1"/>
    </source>
</evidence>
<reference evidence="15" key="1">
    <citation type="submission" date="2022-10" db="EMBL/GenBank/DDBJ databases">
        <title>The WGS of Solirubrobacter ginsenosidimutans DSM 21036.</title>
        <authorList>
            <person name="Jiang Z."/>
        </authorList>
    </citation>
    <scope>NUCLEOTIDE SEQUENCE</scope>
    <source>
        <strain evidence="15">DSM 21036</strain>
    </source>
</reference>
<dbReference type="RefSeq" id="WP_270044037.1">
    <property type="nucleotide sequence ID" value="NZ_JAPDOD010000037.1"/>
</dbReference>
<evidence type="ECO:0000256" key="4">
    <source>
        <dbReference type="ARBA" id="ARBA00012870"/>
    </source>
</evidence>
<dbReference type="PIRSF" id="PIRSF000168">
    <property type="entry name" value="Acyl-CoA_oxidase"/>
    <property type="match status" value="1"/>
</dbReference>
<dbReference type="Gene3D" id="1.10.540.10">
    <property type="entry name" value="Acyl-CoA dehydrogenase/oxidase, N-terminal domain"/>
    <property type="match status" value="1"/>
</dbReference>
<evidence type="ECO:0000256" key="7">
    <source>
        <dbReference type="ARBA" id="ARBA00022832"/>
    </source>
</evidence>
<feature type="domain" description="Acyl-CoA oxidase C-terminal" evidence="11">
    <location>
        <begin position="477"/>
        <end position="603"/>
    </location>
</feature>
<evidence type="ECO:0000259" key="14">
    <source>
        <dbReference type="Pfam" id="PF22924"/>
    </source>
</evidence>
<feature type="domain" description="Acyl-CoA dehydrogenase/oxidase N-terminal" evidence="13">
    <location>
        <begin position="18"/>
        <end position="124"/>
    </location>
</feature>
<dbReference type="SUPFAM" id="SSF56645">
    <property type="entry name" value="Acyl-CoA dehydrogenase NM domain-like"/>
    <property type="match status" value="1"/>
</dbReference>
<evidence type="ECO:0000256" key="8">
    <source>
        <dbReference type="ARBA" id="ARBA00023002"/>
    </source>
</evidence>
<evidence type="ECO:0000259" key="11">
    <source>
        <dbReference type="Pfam" id="PF01756"/>
    </source>
</evidence>
<comment type="caution">
    <text evidence="15">The sequence shown here is derived from an EMBL/GenBank/DDBJ whole genome shotgun (WGS) entry which is preliminary data.</text>
</comment>
<dbReference type="Proteomes" id="UP001149140">
    <property type="component" value="Unassembled WGS sequence"/>
</dbReference>
<proteinExistence type="inferred from homology"/>
<dbReference type="Pfam" id="PF02770">
    <property type="entry name" value="Acyl-CoA_dh_M"/>
    <property type="match status" value="1"/>
</dbReference>
<dbReference type="FunFam" id="2.40.110.10:FF:000005">
    <property type="entry name" value="Acyl-coenzyme A oxidase"/>
    <property type="match status" value="1"/>
</dbReference>